<dbReference type="KEGG" id="mgot:MgSA37_04367"/>
<dbReference type="EMBL" id="AP017313">
    <property type="protein sequence ID" value="BAU56170.1"/>
    <property type="molecule type" value="Genomic_DNA"/>
</dbReference>
<gene>
    <name evidence="1" type="ORF">MgSA37_04367</name>
</gene>
<keyword evidence="2" id="KW-1185">Reference proteome</keyword>
<name>A0A110B0U7_9SPHI</name>
<reference evidence="1 2" key="1">
    <citation type="submission" date="2015-12" db="EMBL/GenBank/DDBJ databases">
        <title>Genome sequence of Mucilaginibacter gotjawali.</title>
        <authorList>
            <person name="Lee J.S."/>
            <person name="Lee K.C."/>
            <person name="Kim K.K."/>
            <person name="Lee B.W."/>
        </authorList>
    </citation>
    <scope>NUCLEOTIDE SEQUENCE [LARGE SCALE GENOMIC DNA]</scope>
    <source>
        <strain evidence="1 2">SA3-7</strain>
    </source>
</reference>
<evidence type="ECO:0000313" key="1">
    <source>
        <dbReference type="EMBL" id="BAU56170.1"/>
    </source>
</evidence>
<dbReference type="InterPro" id="IPR045625">
    <property type="entry name" value="DUF6427"/>
</dbReference>
<dbReference type="RefSeq" id="WP_096354808.1">
    <property type="nucleotide sequence ID" value="NZ_AP017313.1"/>
</dbReference>
<proteinExistence type="predicted"/>
<evidence type="ECO:0000313" key="2">
    <source>
        <dbReference type="Proteomes" id="UP000218263"/>
    </source>
</evidence>
<protein>
    <submittedName>
        <fullName evidence="1">Uncharacterized protein</fullName>
    </submittedName>
</protein>
<dbReference type="AlphaFoldDB" id="A0A110B0U7"/>
<dbReference type="OrthoDB" id="1115611at2"/>
<organism evidence="1 2">
    <name type="scientific">Mucilaginibacter gotjawali</name>
    <dbReference type="NCBI Taxonomy" id="1550579"/>
    <lineage>
        <taxon>Bacteria</taxon>
        <taxon>Pseudomonadati</taxon>
        <taxon>Bacteroidota</taxon>
        <taxon>Sphingobacteriia</taxon>
        <taxon>Sphingobacteriales</taxon>
        <taxon>Sphingobacteriaceae</taxon>
        <taxon>Mucilaginibacter</taxon>
    </lineage>
</organism>
<dbReference type="Proteomes" id="UP000218263">
    <property type="component" value="Chromosome"/>
</dbReference>
<accession>A0A110B0U7</accession>
<dbReference type="Pfam" id="PF19992">
    <property type="entry name" value="DUF6427"/>
    <property type="match status" value="1"/>
</dbReference>
<sequence>MINFFKKLSPFNVLWLVVVLIGLRTGYLVNAPAKAGSMFMGPFLSLWLPAGYSAISPTLNVFLAAVMVLAQALLLNHLVNHFNLLGKPSFLPALMFIALSSLFTPFLLLSPPLICNFLVIWMLFKLINFYKSKDAKSTAFDLGMIIALGTLLYLPFVFLFLAVWIGLVIFRSFDWREWIAAVIGFITIFFFLAVYYYLENNLVHFADIWLPLATRFPQNINTNYYNYLLIIPVVVILTLCLIKLQQNFYKSYIQVRKSLQLLLIVFVITLLSFCVKAAFQLPHFLLCAVPASVFFAYYFLNAKRKWFYEALFGLLLLMIVYFQFNNF</sequence>